<organism evidence="1 2">
    <name type="scientific">Fistulifera solaris</name>
    <name type="common">Oleaginous diatom</name>
    <dbReference type="NCBI Taxonomy" id="1519565"/>
    <lineage>
        <taxon>Eukaryota</taxon>
        <taxon>Sar</taxon>
        <taxon>Stramenopiles</taxon>
        <taxon>Ochrophyta</taxon>
        <taxon>Bacillariophyta</taxon>
        <taxon>Bacillariophyceae</taxon>
        <taxon>Bacillariophycidae</taxon>
        <taxon>Naviculales</taxon>
        <taxon>Naviculaceae</taxon>
        <taxon>Fistulifera</taxon>
    </lineage>
</organism>
<dbReference type="InterPro" id="IPR005046">
    <property type="entry name" value="DUF285"/>
</dbReference>
<dbReference type="Proteomes" id="UP000198406">
    <property type="component" value="Unassembled WGS sequence"/>
</dbReference>
<dbReference type="AlphaFoldDB" id="A0A1Z5JPG8"/>
<dbReference type="EMBL" id="BDSP01000099">
    <property type="protein sequence ID" value="GAX15920.1"/>
    <property type="molecule type" value="Genomic_DNA"/>
</dbReference>
<protein>
    <recommendedName>
        <fullName evidence="3">BspA family leucine-rich repeat surface protein</fullName>
    </recommendedName>
</protein>
<dbReference type="Pfam" id="PF03382">
    <property type="entry name" value="DUF285"/>
    <property type="match status" value="1"/>
</dbReference>
<name>A0A1Z5JPG8_FISSO</name>
<evidence type="ECO:0000313" key="1">
    <source>
        <dbReference type="EMBL" id="GAX15920.1"/>
    </source>
</evidence>
<proteinExistence type="predicted"/>
<accession>A0A1Z5JPG8</accession>
<comment type="caution">
    <text evidence="1">The sequence shown here is derived from an EMBL/GenBank/DDBJ whole genome shotgun (WGS) entry which is preliminary data.</text>
</comment>
<dbReference type="InParanoid" id="A0A1Z5JPG8"/>
<keyword evidence="2" id="KW-1185">Reference proteome</keyword>
<evidence type="ECO:0000313" key="2">
    <source>
        <dbReference type="Proteomes" id="UP000198406"/>
    </source>
</evidence>
<sequence length="101" mass="11262">MGRRRSINRFHQPIDNWDTSAVIDFTKVFEGALVFNQPLADWDIAQVTGMRRMFANAAAFEQNLCPWKNNATLNTNMFVGTNCPFAGTPTANEFCVACPAS</sequence>
<evidence type="ECO:0008006" key="3">
    <source>
        <dbReference type="Google" id="ProtNLM"/>
    </source>
</evidence>
<gene>
    <name evidence="1" type="ORF">FisN_UnNu071</name>
</gene>
<reference evidence="1 2" key="1">
    <citation type="journal article" date="2015" name="Plant Cell">
        <title>Oil accumulation by the oleaginous diatom Fistulifera solaris as revealed by the genome and transcriptome.</title>
        <authorList>
            <person name="Tanaka T."/>
            <person name="Maeda Y."/>
            <person name="Veluchamy A."/>
            <person name="Tanaka M."/>
            <person name="Abida H."/>
            <person name="Marechal E."/>
            <person name="Bowler C."/>
            <person name="Muto M."/>
            <person name="Sunaga Y."/>
            <person name="Tanaka M."/>
            <person name="Yoshino T."/>
            <person name="Taniguchi T."/>
            <person name="Fukuda Y."/>
            <person name="Nemoto M."/>
            <person name="Matsumoto M."/>
            <person name="Wong P.S."/>
            <person name="Aburatani S."/>
            <person name="Fujibuchi W."/>
        </authorList>
    </citation>
    <scope>NUCLEOTIDE SEQUENCE [LARGE SCALE GENOMIC DNA]</scope>
    <source>
        <strain evidence="1 2">JPCC DA0580</strain>
    </source>
</reference>